<dbReference type="EMBL" id="RPFW01000002">
    <property type="protein sequence ID" value="TVZ05113.1"/>
    <property type="molecule type" value="Genomic_DNA"/>
</dbReference>
<keyword evidence="4 6" id="KW-0472">Membrane</keyword>
<gene>
    <name evidence="8" type="ORF">EAS64_10930</name>
</gene>
<feature type="transmembrane region" description="Helical" evidence="6">
    <location>
        <begin position="202"/>
        <end position="223"/>
    </location>
</feature>
<comment type="caution">
    <text evidence="8">The sequence shown here is derived from an EMBL/GenBank/DDBJ whole genome shotgun (WGS) entry which is preliminary data.</text>
</comment>
<dbReference type="Pfam" id="PF01545">
    <property type="entry name" value="Cation_efflux"/>
    <property type="match status" value="1"/>
</dbReference>
<accession>A0A6P2C6G9</accession>
<feature type="transmembrane region" description="Helical" evidence="6">
    <location>
        <begin position="235"/>
        <end position="255"/>
    </location>
</feature>
<dbReference type="AlphaFoldDB" id="A0A6P2C6G9"/>
<name>A0A6P2C6G9_9ACTN</name>
<protein>
    <recommendedName>
        <fullName evidence="7">Cation efflux protein transmembrane domain-containing protein</fullName>
    </recommendedName>
</protein>
<dbReference type="GO" id="GO:0016020">
    <property type="term" value="C:membrane"/>
    <property type="evidence" value="ECO:0007669"/>
    <property type="project" value="UniProtKB-SubCell"/>
</dbReference>
<feature type="domain" description="Cation efflux protein transmembrane" evidence="7">
    <location>
        <begin position="151"/>
        <end position="322"/>
    </location>
</feature>
<organism evidence="8 9">
    <name type="scientific">Trebonia kvetii</name>
    <dbReference type="NCBI Taxonomy" id="2480626"/>
    <lineage>
        <taxon>Bacteria</taxon>
        <taxon>Bacillati</taxon>
        <taxon>Actinomycetota</taxon>
        <taxon>Actinomycetes</taxon>
        <taxon>Streptosporangiales</taxon>
        <taxon>Treboniaceae</taxon>
        <taxon>Trebonia</taxon>
    </lineage>
</organism>
<dbReference type="GO" id="GO:0008324">
    <property type="term" value="F:monoatomic cation transmembrane transporter activity"/>
    <property type="evidence" value="ECO:0007669"/>
    <property type="project" value="InterPro"/>
</dbReference>
<feature type="transmembrane region" description="Helical" evidence="6">
    <location>
        <begin position="283"/>
        <end position="312"/>
    </location>
</feature>
<keyword evidence="9" id="KW-1185">Reference proteome</keyword>
<dbReference type="Proteomes" id="UP000460272">
    <property type="component" value="Unassembled WGS sequence"/>
</dbReference>
<sequence length="438" mass="46061">MARTGTPPTDAARPRPSKRASSLAAALSLMSGRGRQHARSGPPGTILVVLSAGPKTLAEIEDAFRAYGRRLPGGPRPRIGGRGIGTRLGLSLALTMASAVEAGWAGPGGDGDRFSLTDAGHAEADRALGDLRSRRRRVHRLLRPSSAAAVTMAAQIAITAIKVPAALTSGSTGQLNDTAEELLDVIASTAVYLGVRRNAERLANIVVVALMAATGCVTLALAVRRLVVPATPAVSWYPLAVAAATVPVYAVRSAYERSAGLRGGNVSLVSQSVDSRNHALSGLAVTLGLISVTLHATVIDTVIGLVLALTILKSCADLTRDLTRSHRSGQQPGQSRYSLWIADRLEQAIRARIKTWLLYLVGAESVTARAELLRRAAAAADPDVNPLLGEYGMEADACTMIEPAIDELIKHGLLLGTEPLAITDAGRRQLQRALRRRL</sequence>
<evidence type="ECO:0000256" key="6">
    <source>
        <dbReference type="SAM" id="Phobius"/>
    </source>
</evidence>
<comment type="subcellular location">
    <subcellularLocation>
        <location evidence="1">Membrane</location>
        <topology evidence="1">Multi-pass membrane protein</topology>
    </subcellularLocation>
</comment>
<evidence type="ECO:0000256" key="5">
    <source>
        <dbReference type="SAM" id="MobiDB-lite"/>
    </source>
</evidence>
<evidence type="ECO:0000256" key="4">
    <source>
        <dbReference type="ARBA" id="ARBA00023136"/>
    </source>
</evidence>
<dbReference type="Gene3D" id="1.20.1510.10">
    <property type="entry name" value="Cation efflux protein transmembrane domain"/>
    <property type="match status" value="1"/>
</dbReference>
<dbReference type="SUPFAM" id="SSF161111">
    <property type="entry name" value="Cation efflux protein transmembrane domain-like"/>
    <property type="match status" value="1"/>
</dbReference>
<evidence type="ECO:0000313" key="9">
    <source>
        <dbReference type="Proteomes" id="UP000460272"/>
    </source>
</evidence>
<proteinExistence type="predicted"/>
<dbReference type="InterPro" id="IPR027469">
    <property type="entry name" value="Cation_efflux_TMD_sf"/>
</dbReference>
<evidence type="ECO:0000313" key="8">
    <source>
        <dbReference type="EMBL" id="TVZ05113.1"/>
    </source>
</evidence>
<evidence type="ECO:0000259" key="7">
    <source>
        <dbReference type="Pfam" id="PF01545"/>
    </source>
</evidence>
<dbReference type="InterPro" id="IPR058533">
    <property type="entry name" value="Cation_efflux_TM"/>
</dbReference>
<evidence type="ECO:0000256" key="1">
    <source>
        <dbReference type="ARBA" id="ARBA00004141"/>
    </source>
</evidence>
<dbReference type="OrthoDB" id="9806522at2"/>
<evidence type="ECO:0000256" key="2">
    <source>
        <dbReference type="ARBA" id="ARBA00022692"/>
    </source>
</evidence>
<evidence type="ECO:0000256" key="3">
    <source>
        <dbReference type="ARBA" id="ARBA00022989"/>
    </source>
</evidence>
<feature type="region of interest" description="Disordered" evidence="5">
    <location>
        <begin position="1"/>
        <end position="20"/>
    </location>
</feature>
<dbReference type="RefSeq" id="WP_145852818.1">
    <property type="nucleotide sequence ID" value="NZ_RPFW01000002.1"/>
</dbReference>
<keyword evidence="2 6" id="KW-0812">Transmembrane</keyword>
<keyword evidence="3 6" id="KW-1133">Transmembrane helix</keyword>
<reference evidence="8 9" key="1">
    <citation type="submission" date="2018-11" db="EMBL/GenBank/DDBJ databases">
        <title>Trebonia kvetii gen.nov., sp.nov., a novel acidophilic actinobacterium, and proposal of the new actinobacterial family Treboniaceae fam. nov.</title>
        <authorList>
            <person name="Rapoport D."/>
            <person name="Sagova-Mareckova M."/>
            <person name="Sedlacek I."/>
            <person name="Provaznik J."/>
            <person name="Kralova S."/>
            <person name="Pavlinic D."/>
            <person name="Benes V."/>
            <person name="Kopecky J."/>
        </authorList>
    </citation>
    <scope>NUCLEOTIDE SEQUENCE [LARGE SCALE GENOMIC DNA]</scope>
    <source>
        <strain evidence="8 9">15Tr583</strain>
    </source>
</reference>